<dbReference type="PANTHER" id="PTHR42879:SF2">
    <property type="entry name" value="3-OXOACYL-[ACYL-CARRIER-PROTEIN] REDUCTASE FABG"/>
    <property type="match status" value="1"/>
</dbReference>
<dbReference type="Proteomes" id="UP001165124">
    <property type="component" value="Unassembled WGS sequence"/>
</dbReference>
<evidence type="ECO:0000313" key="5">
    <source>
        <dbReference type="Proteomes" id="UP001165124"/>
    </source>
</evidence>
<proteinExistence type="inferred from homology"/>
<dbReference type="EMBL" id="BSRZ01000016">
    <property type="protein sequence ID" value="GLW66723.1"/>
    <property type="molecule type" value="Genomic_DNA"/>
</dbReference>
<dbReference type="InterPro" id="IPR020904">
    <property type="entry name" value="Sc_DH/Rdtase_CS"/>
</dbReference>
<dbReference type="InterPro" id="IPR057326">
    <property type="entry name" value="KR_dom"/>
</dbReference>
<dbReference type="InterPro" id="IPR002347">
    <property type="entry name" value="SDR_fam"/>
</dbReference>
<evidence type="ECO:0000313" key="4">
    <source>
        <dbReference type="EMBL" id="GLW66723.1"/>
    </source>
</evidence>
<dbReference type="NCBIfam" id="TIGR01963">
    <property type="entry name" value="PHB_DH"/>
    <property type="match status" value="1"/>
</dbReference>
<dbReference type="Pfam" id="PF13561">
    <property type="entry name" value="adh_short_C2"/>
    <property type="match status" value="1"/>
</dbReference>
<dbReference type="Gene3D" id="3.40.50.720">
    <property type="entry name" value="NAD(P)-binding Rossmann-like Domain"/>
    <property type="match status" value="1"/>
</dbReference>
<keyword evidence="5" id="KW-1185">Reference proteome</keyword>
<comment type="caution">
    <text evidence="4">The sequence shown here is derived from an EMBL/GenBank/DDBJ whole genome shotgun (WGS) entry which is preliminary data.</text>
</comment>
<comment type="similarity">
    <text evidence="1">Belongs to the short-chain dehydrogenases/reductases (SDR) family.</text>
</comment>
<organism evidence="4 5">
    <name type="scientific">Actinomadura rubrobrunea</name>
    <dbReference type="NCBI Taxonomy" id="115335"/>
    <lineage>
        <taxon>Bacteria</taxon>
        <taxon>Bacillati</taxon>
        <taxon>Actinomycetota</taxon>
        <taxon>Actinomycetes</taxon>
        <taxon>Streptosporangiales</taxon>
        <taxon>Thermomonosporaceae</taxon>
        <taxon>Actinomadura</taxon>
    </lineage>
</organism>
<protein>
    <submittedName>
        <fullName evidence="4">3-hydroxybutyrate dehydrogenase</fullName>
    </submittedName>
</protein>
<dbReference type="GO" id="GO:0003858">
    <property type="term" value="F:3-hydroxybutyrate dehydrogenase activity"/>
    <property type="evidence" value="ECO:0007669"/>
    <property type="project" value="InterPro"/>
</dbReference>
<dbReference type="NCBIfam" id="NF009093">
    <property type="entry name" value="PRK12429.1"/>
    <property type="match status" value="1"/>
</dbReference>
<sequence>MTSVHSQTAAPADLDLSGRRALVTGGAGGIGLACAERLAAAGARVTIVDVRGGPAREAAERLGGTARVADLADPGQLDALARDCDVDIIVNNAGIQHVAPLQEFPPETFTAIMRIMVEAPFRLVRAALPGMYERGWGRVVNISSVHGLRASPYKAAYVAAKHALEGLSKVIALEGAPHGVTSNCVCPAYVRTPLVEGQIADQARVHGLSPEAVTTEVMLARTAIKRLIEPAEVAETVAFLCAPRAAMITGASITLDGGWTAH</sequence>
<keyword evidence="2" id="KW-0560">Oxidoreductase</keyword>
<dbReference type="PRINTS" id="PR00080">
    <property type="entry name" value="SDRFAMILY"/>
</dbReference>
<dbReference type="AlphaFoldDB" id="A0A9W6UY17"/>
<dbReference type="InterPro" id="IPR036291">
    <property type="entry name" value="NAD(P)-bd_dom_sf"/>
</dbReference>
<gene>
    <name evidence="4" type="primary">bdh</name>
    <name evidence="4" type="ORF">Arub01_49670</name>
</gene>
<dbReference type="GO" id="GO:0032787">
    <property type="term" value="P:monocarboxylic acid metabolic process"/>
    <property type="evidence" value="ECO:0007669"/>
    <property type="project" value="UniProtKB-ARBA"/>
</dbReference>
<feature type="domain" description="Ketoreductase" evidence="3">
    <location>
        <begin position="19"/>
        <end position="189"/>
    </location>
</feature>
<reference evidence="4" key="1">
    <citation type="submission" date="2023-02" db="EMBL/GenBank/DDBJ databases">
        <title>Actinomadura rubrobrunea NBRC 14622.</title>
        <authorList>
            <person name="Ichikawa N."/>
            <person name="Sato H."/>
            <person name="Tonouchi N."/>
        </authorList>
    </citation>
    <scope>NUCLEOTIDE SEQUENCE</scope>
    <source>
        <strain evidence="4">NBRC 14622</strain>
    </source>
</reference>
<dbReference type="PRINTS" id="PR00081">
    <property type="entry name" value="GDHRDH"/>
</dbReference>
<dbReference type="InterPro" id="IPR050259">
    <property type="entry name" value="SDR"/>
</dbReference>
<evidence type="ECO:0000256" key="2">
    <source>
        <dbReference type="ARBA" id="ARBA00023002"/>
    </source>
</evidence>
<dbReference type="PROSITE" id="PS00061">
    <property type="entry name" value="ADH_SHORT"/>
    <property type="match status" value="1"/>
</dbReference>
<dbReference type="FunFam" id="3.40.50.720:FF:000084">
    <property type="entry name" value="Short-chain dehydrogenase reductase"/>
    <property type="match status" value="1"/>
</dbReference>
<evidence type="ECO:0000256" key="1">
    <source>
        <dbReference type="ARBA" id="ARBA00006484"/>
    </source>
</evidence>
<dbReference type="RefSeq" id="WP_067916232.1">
    <property type="nucleotide sequence ID" value="NZ_BSRZ01000016.1"/>
</dbReference>
<dbReference type="PANTHER" id="PTHR42879">
    <property type="entry name" value="3-OXOACYL-(ACYL-CARRIER-PROTEIN) REDUCTASE"/>
    <property type="match status" value="1"/>
</dbReference>
<evidence type="ECO:0000259" key="3">
    <source>
        <dbReference type="SMART" id="SM00822"/>
    </source>
</evidence>
<dbReference type="SUPFAM" id="SSF51735">
    <property type="entry name" value="NAD(P)-binding Rossmann-fold domains"/>
    <property type="match status" value="1"/>
</dbReference>
<dbReference type="InterPro" id="IPR011294">
    <property type="entry name" value="3-OHbutyrate_DH"/>
</dbReference>
<name>A0A9W6UY17_9ACTN</name>
<dbReference type="SMART" id="SM00822">
    <property type="entry name" value="PKS_KR"/>
    <property type="match status" value="1"/>
</dbReference>
<accession>A0A9W6UY17</accession>